<evidence type="ECO:0000256" key="1">
    <source>
        <dbReference type="SAM" id="Phobius"/>
    </source>
</evidence>
<gene>
    <name evidence="2" type="ORF">GGX14DRAFT_343845</name>
</gene>
<keyword evidence="3" id="KW-1185">Reference proteome</keyword>
<evidence type="ECO:0000313" key="2">
    <source>
        <dbReference type="EMBL" id="KAJ7229818.1"/>
    </source>
</evidence>
<keyword evidence="1" id="KW-0472">Membrane</keyword>
<name>A0AAD7E5B9_9AGAR</name>
<feature type="transmembrane region" description="Helical" evidence="1">
    <location>
        <begin position="12"/>
        <end position="35"/>
    </location>
</feature>
<protein>
    <submittedName>
        <fullName evidence="2">Uncharacterized protein</fullName>
    </submittedName>
</protein>
<accession>A0AAD7E5B9</accession>
<dbReference type="AlphaFoldDB" id="A0AAD7E5B9"/>
<keyword evidence="1" id="KW-1133">Transmembrane helix</keyword>
<proteinExistence type="predicted"/>
<comment type="caution">
    <text evidence="2">The sequence shown here is derived from an EMBL/GenBank/DDBJ whole genome shotgun (WGS) entry which is preliminary data.</text>
</comment>
<keyword evidence="1" id="KW-0812">Transmembrane</keyword>
<organism evidence="2 3">
    <name type="scientific">Mycena pura</name>
    <dbReference type="NCBI Taxonomy" id="153505"/>
    <lineage>
        <taxon>Eukaryota</taxon>
        <taxon>Fungi</taxon>
        <taxon>Dikarya</taxon>
        <taxon>Basidiomycota</taxon>
        <taxon>Agaricomycotina</taxon>
        <taxon>Agaricomycetes</taxon>
        <taxon>Agaricomycetidae</taxon>
        <taxon>Agaricales</taxon>
        <taxon>Marasmiineae</taxon>
        <taxon>Mycenaceae</taxon>
        <taxon>Mycena</taxon>
    </lineage>
</organism>
<dbReference type="Proteomes" id="UP001219525">
    <property type="component" value="Unassembled WGS sequence"/>
</dbReference>
<reference evidence="2" key="1">
    <citation type="submission" date="2023-03" db="EMBL/GenBank/DDBJ databases">
        <title>Massive genome expansion in bonnet fungi (Mycena s.s.) driven by repeated elements and novel gene families across ecological guilds.</title>
        <authorList>
            <consortium name="Lawrence Berkeley National Laboratory"/>
            <person name="Harder C.B."/>
            <person name="Miyauchi S."/>
            <person name="Viragh M."/>
            <person name="Kuo A."/>
            <person name="Thoen E."/>
            <person name="Andreopoulos B."/>
            <person name="Lu D."/>
            <person name="Skrede I."/>
            <person name="Drula E."/>
            <person name="Henrissat B."/>
            <person name="Morin E."/>
            <person name="Kohler A."/>
            <person name="Barry K."/>
            <person name="LaButti K."/>
            <person name="Morin E."/>
            <person name="Salamov A."/>
            <person name="Lipzen A."/>
            <person name="Mereny Z."/>
            <person name="Hegedus B."/>
            <person name="Baldrian P."/>
            <person name="Stursova M."/>
            <person name="Weitz H."/>
            <person name="Taylor A."/>
            <person name="Grigoriev I.V."/>
            <person name="Nagy L.G."/>
            <person name="Martin F."/>
            <person name="Kauserud H."/>
        </authorList>
    </citation>
    <scope>NUCLEOTIDE SEQUENCE</scope>
    <source>
        <strain evidence="2">9144</strain>
    </source>
</reference>
<dbReference type="EMBL" id="JARJCW010000001">
    <property type="protein sequence ID" value="KAJ7229818.1"/>
    <property type="molecule type" value="Genomic_DNA"/>
</dbReference>
<evidence type="ECO:0000313" key="3">
    <source>
        <dbReference type="Proteomes" id="UP001219525"/>
    </source>
</evidence>
<sequence length="125" mass="13649">MVQYARRDTVLIDAGGLVMGGIVAARALLLFSLTFREQQYECALVHWITPVGAAPDPDTGMWVVEPEYLGGAPSLQVVNVDTIARASHLIGVYGTIPEGEVLVGCSGHRWSVQTKFSYITESYYE</sequence>